<dbReference type="InterPro" id="IPR036610">
    <property type="entry name" value="PEBP-like_sf"/>
</dbReference>
<gene>
    <name evidence="2" type="ORF">RSDT_0561</name>
</gene>
<proteinExistence type="predicted"/>
<feature type="chain" id="PRO_5009618551" description="MbtF" evidence="1">
    <location>
        <begin position="27"/>
        <end position="142"/>
    </location>
</feature>
<evidence type="ECO:0000256" key="1">
    <source>
        <dbReference type="SAM" id="SignalP"/>
    </source>
</evidence>
<organism evidence="2 3">
    <name type="scientific">Candidatus Desulfovibrio trichonymphae</name>
    <dbReference type="NCBI Taxonomy" id="1725232"/>
    <lineage>
        <taxon>Bacteria</taxon>
        <taxon>Pseudomonadati</taxon>
        <taxon>Thermodesulfobacteriota</taxon>
        <taxon>Desulfovibrionia</taxon>
        <taxon>Desulfovibrionales</taxon>
        <taxon>Desulfovibrionaceae</taxon>
        <taxon>Desulfovibrio</taxon>
    </lineage>
</organism>
<dbReference type="OrthoDB" id="5458698at2"/>
<keyword evidence="3" id="KW-1185">Reference proteome</keyword>
<name>A0A1J1DQG5_9BACT</name>
<sequence length="142" mass="15803">MWVKNIRHNIRMLAPLLIVLFLQACAARDADDSTAGMTVSVSLQNVHRCSRISPEIVIADAPRDTDHFDVRLVEYGEEERFFGGGSWPDDGSGVIPEGALTKHYRGPCPPAGKDRKYAFIISAMSKDSVQPTAVRLYHFTQE</sequence>
<dbReference type="AlphaFoldDB" id="A0A1J1DQG5"/>
<dbReference type="RefSeq" id="WP_096399589.1">
    <property type="nucleotide sequence ID" value="NZ_AP017368.1"/>
</dbReference>
<evidence type="ECO:0000313" key="2">
    <source>
        <dbReference type="EMBL" id="BAV92073.1"/>
    </source>
</evidence>
<keyword evidence="1" id="KW-0732">Signal</keyword>
<feature type="signal peptide" evidence="1">
    <location>
        <begin position="1"/>
        <end position="26"/>
    </location>
</feature>
<dbReference type="EMBL" id="AP017368">
    <property type="protein sequence ID" value="BAV92073.1"/>
    <property type="molecule type" value="Genomic_DNA"/>
</dbReference>
<protein>
    <recommendedName>
        <fullName evidence="4">MbtF</fullName>
    </recommendedName>
</protein>
<dbReference type="PROSITE" id="PS51257">
    <property type="entry name" value="PROKAR_LIPOPROTEIN"/>
    <property type="match status" value="1"/>
</dbReference>
<evidence type="ECO:0000313" key="3">
    <source>
        <dbReference type="Proteomes" id="UP000242645"/>
    </source>
</evidence>
<accession>A0A1J1DQG5</accession>
<dbReference type="Proteomes" id="UP000242645">
    <property type="component" value="Chromosome"/>
</dbReference>
<evidence type="ECO:0008006" key="4">
    <source>
        <dbReference type="Google" id="ProtNLM"/>
    </source>
</evidence>
<dbReference type="KEGG" id="dtr:RSDT_0561"/>
<dbReference type="SUPFAM" id="SSF49777">
    <property type="entry name" value="PEBP-like"/>
    <property type="match status" value="1"/>
</dbReference>
<reference evidence="2 3" key="1">
    <citation type="journal article" date="2017" name="ISME J.">
        <title>Genome of 'Ca. Desulfovibrio trichonymphae', an H2-oxidizing bacterium in a tripartite symbiotic system within a protist cell in the termite gut.</title>
        <authorList>
            <person name="Kuwahara H."/>
            <person name="Yuki M."/>
            <person name="Izawa K."/>
            <person name="Ohkuma M."/>
            <person name="Hongoh Y."/>
        </authorList>
    </citation>
    <scope>NUCLEOTIDE SEQUENCE [LARGE SCALE GENOMIC DNA]</scope>
    <source>
        <strain evidence="2 3">Rs-N31</strain>
    </source>
</reference>